<dbReference type="PROSITE" id="PS50851">
    <property type="entry name" value="CHEW"/>
    <property type="match status" value="1"/>
</dbReference>
<dbReference type="EMBL" id="JBBDHC010000002">
    <property type="protein sequence ID" value="MEJ1248465.1"/>
    <property type="molecule type" value="Genomic_DNA"/>
</dbReference>
<organism evidence="2 3">
    <name type="scientific">Denitratimonas tolerans</name>
    <dbReference type="NCBI Taxonomy" id="1338420"/>
    <lineage>
        <taxon>Bacteria</taxon>
        <taxon>Pseudomonadati</taxon>
        <taxon>Pseudomonadota</taxon>
        <taxon>Gammaproteobacteria</taxon>
        <taxon>Lysobacterales</taxon>
        <taxon>Lysobacteraceae</taxon>
        <taxon>Denitratimonas</taxon>
    </lineage>
</organism>
<dbReference type="Pfam" id="PF01584">
    <property type="entry name" value="CheW"/>
    <property type="match status" value="1"/>
</dbReference>
<evidence type="ECO:0000313" key="3">
    <source>
        <dbReference type="Proteomes" id="UP001364472"/>
    </source>
</evidence>
<evidence type="ECO:0000259" key="1">
    <source>
        <dbReference type="PROSITE" id="PS50851"/>
    </source>
</evidence>
<name>A0AAW9R0U9_9GAMM</name>
<feature type="domain" description="CheW-like" evidence="1">
    <location>
        <begin position="8"/>
        <end position="152"/>
    </location>
</feature>
<dbReference type="Gene3D" id="2.40.50.180">
    <property type="entry name" value="CheA-289, Domain 4"/>
    <property type="match status" value="1"/>
</dbReference>
<comment type="caution">
    <text evidence="2">The sequence shown here is derived from an EMBL/GenBank/DDBJ whole genome shotgun (WGS) entry which is preliminary data.</text>
</comment>
<dbReference type="SUPFAM" id="SSF50341">
    <property type="entry name" value="CheW-like"/>
    <property type="match status" value="1"/>
</dbReference>
<dbReference type="GO" id="GO:0007165">
    <property type="term" value="P:signal transduction"/>
    <property type="evidence" value="ECO:0007669"/>
    <property type="project" value="InterPro"/>
</dbReference>
<dbReference type="InterPro" id="IPR002545">
    <property type="entry name" value="CheW-lke_dom"/>
</dbReference>
<keyword evidence="3" id="KW-1185">Reference proteome</keyword>
<accession>A0AAW9R0U9</accession>
<reference evidence="2 3" key="1">
    <citation type="journal article" date="2016" name="Antonie Van Leeuwenhoek">
        <title>Denitratimonas tolerans gen. nov., sp. nov., a denitrifying bacterium isolated from a bioreactor for tannery wastewater treatment.</title>
        <authorList>
            <person name="Han S.I."/>
            <person name="Kim J.O."/>
            <person name="Lee Y.R."/>
            <person name="Ekpeghere K.I."/>
            <person name="Koh S.C."/>
            <person name="Whang K.S."/>
        </authorList>
    </citation>
    <scope>NUCLEOTIDE SEQUENCE [LARGE SCALE GENOMIC DNA]</scope>
    <source>
        <strain evidence="2 3">KACC 17565</strain>
    </source>
</reference>
<dbReference type="GO" id="GO:0006935">
    <property type="term" value="P:chemotaxis"/>
    <property type="evidence" value="ECO:0007669"/>
    <property type="project" value="InterPro"/>
</dbReference>
<dbReference type="AlphaFoldDB" id="A0AAW9R0U9"/>
<dbReference type="Proteomes" id="UP001364472">
    <property type="component" value="Unassembled WGS sequence"/>
</dbReference>
<dbReference type="SMART" id="SM00260">
    <property type="entry name" value="CheW"/>
    <property type="match status" value="1"/>
</dbReference>
<protein>
    <submittedName>
        <fullName evidence="2">Chemotaxis protein CheW</fullName>
    </submittedName>
</protein>
<sequence length="159" mass="17081">MSTVVSQDIRGVMIAVTGARALLPNATVAEVITYSPPDPVDGAPAWMLGRIRWRGWRLPVISYARMIGSAEHESEFGAKVVVLKALGGNPRHSYFAMLTQGFPRLVTVSHDALARDSGDDDAPAEGVLMRVMLRDEEAVIPDLAAIEARIAEIDSTAVA</sequence>
<proteinExistence type="predicted"/>
<evidence type="ECO:0000313" key="2">
    <source>
        <dbReference type="EMBL" id="MEJ1248465.1"/>
    </source>
</evidence>
<dbReference type="InterPro" id="IPR036061">
    <property type="entry name" value="CheW-like_dom_sf"/>
</dbReference>
<gene>
    <name evidence="2" type="ORF">WB794_02065</name>
</gene>
<dbReference type="RefSeq" id="WP_337334181.1">
    <property type="nucleotide sequence ID" value="NZ_JBBDHC010000002.1"/>
</dbReference>